<dbReference type="OrthoDB" id="1932595at2759"/>
<proteinExistence type="predicted"/>
<dbReference type="AlphaFoldDB" id="A0A835I117"/>
<sequence length="251" mass="28232">MSEQIQKAWMDEKDRRSTLYEDGARDFVSFAKTKLGGSACPCPCKNCRNRFRLEYDVVEDHLNLNGIDLSYRVWVLHGERRSQTSMEHPVVGNMEEKNIEEDGLGIENFVDAYMGHGIETGDIEPPFVPEPDLGKRLRFSYFNLKSCVALVESIVGKMLQIPFRLDEIPSLAPDHGAELFGFVSCTWVLSCSNNSLLSRPTKVCCCPDSSKAKLSGFQYVRMMLAIEDESSEKTESYKEETDNDSSGGEAV</sequence>
<organism evidence="3 4">
    <name type="scientific">Coptis chinensis</name>
    <dbReference type="NCBI Taxonomy" id="261450"/>
    <lineage>
        <taxon>Eukaryota</taxon>
        <taxon>Viridiplantae</taxon>
        <taxon>Streptophyta</taxon>
        <taxon>Embryophyta</taxon>
        <taxon>Tracheophyta</taxon>
        <taxon>Spermatophyta</taxon>
        <taxon>Magnoliopsida</taxon>
        <taxon>Ranunculales</taxon>
        <taxon>Ranunculaceae</taxon>
        <taxon>Coptidoideae</taxon>
        <taxon>Coptis</taxon>
    </lineage>
</organism>
<keyword evidence="4" id="KW-1185">Reference proteome</keyword>
<evidence type="ECO:0000256" key="1">
    <source>
        <dbReference type="SAM" id="MobiDB-lite"/>
    </source>
</evidence>
<comment type="caution">
    <text evidence="3">The sequence shown here is derived from an EMBL/GenBank/DDBJ whole genome shotgun (WGS) entry which is preliminary data.</text>
</comment>
<evidence type="ECO:0000313" key="4">
    <source>
        <dbReference type="Proteomes" id="UP000631114"/>
    </source>
</evidence>
<evidence type="ECO:0000313" key="3">
    <source>
        <dbReference type="EMBL" id="KAF9609720.1"/>
    </source>
</evidence>
<feature type="region of interest" description="Disordered" evidence="1">
    <location>
        <begin position="229"/>
        <end position="251"/>
    </location>
</feature>
<dbReference type="Proteomes" id="UP000631114">
    <property type="component" value="Unassembled WGS sequence"/>
</dbReference>
<gene>
    <name evidence="3" type="ORF">IFM89_018168</name>
</gene>
<dbReference type="InterPro" id="IPR029480">
    <property type="entry name" value="Transpos_assoc"/>
</dbReference>
<evidence type="ECO:0000259" key="2">
    <source>
        <dbReference type="Pfam" id="PF13963"/>
    </source>
</evidence>
<feature type="compositionally biased region" description="Basic and acidic residues" evidence="1">
    <location>
        <begin position="231"/>
        <end position="240"/>
    </location>
</feature>
<name>A0A835I117_9MAGN</name>
<accession>A0A835I117</accession>
<reference evidence="3 4" key="1">
    <citation type="submission" date="2020-10" db="EMBL/GenBank/DDBJ databases">
        <title>The Coptis chinensis genome and diversification of protoberbering-type alkaloids.</title>
        <authorList>
            <person name="Wang B."/>
            <person name="Shu S."/>
            <person name="Song C."/>
            <person name="Liu Y."/>
        </authorList>
    </citation>
    <scope>NUCLEOTIDE SEQUENCE [LARGE SCALE GENOMIC DNA]</scope>
    <source>
        <strain evidence="3">HL-2020</strain>
        <tissue evidence="3">Leaf</tissue>
    </source>
</reference>
<dbReference type="EMBL" id="JADFTS010000004">
    <property type="protein sequence ID" value="KAF9609720.1"/>
    <property type="molecule type" value="Genomic_DNA"/>
</dbReference>
<dbReference type="Pfam" id="PF13963">
    <property type="entry name" value="Transpos_assoc"/>
    <property type="match status" value="1"/>
</dbReference>
<protein>
    <recommendedName>
        <fullName evidence="2">Transposase-associated domain-containing protein</fullName>
    </recommendedName>
</protein>
<feature type="domain" description="Transposase-associated" evidence="2">
    <location>
        <begin position="7"/>
        <end position="79"/>
    </location>
</feature>